<reference evidence="7 8" key="1">
    <citation type="submission" date="2019-03" db="EMBL/GenBank/DDBJ databases">
        <title>Genomics of glacier-inhabiting Cryobacterium strains.</title>
        <authorList>
            <person name="Liu Q."/>
            <person name="Xin Y.-H."/>
        </authorList>
    </citation>
    <scope>NUCLEOTIDE SEQUENCE [LARGE SCALE GENOMIC DNA]</scope>
    <source>
        <strain evidence="7 8">MDB1-5</strain>
    </source>
</reference>
<sequence>MNLRLRKPRGTVPGSSRPRVRIPVRRPDEGTTPAAGAAAVADADAASATPGRRERNKRDKQGRILAAAEDLFAERGYALVTTQDIADRADVAAGTLFRYASSKPELLLMVFNNEWRRALTGTRHDPTKADASLAPTDAIMALLLPLLTSAARHPENTAYYQREILCGEPTGTYRAEALELVDGLEATIATVLSGYGTETPGESERLRRGVDPALAARSIFSLLHLALIRCGLGREPMESLPDSLRTEIDLVLHGIVEQVPAATAEA</sequence>
<accession>A0ABY2IN65</accession>
<dbReference type="Pfam" id="PF00440">
    <property type="entry name" value="TetR_N"/>
    <property type="match status" value="1"/>
</dbReference>
<keyword evidence="8" id="KW-1185">Reference proteome</keyword>
<evidence type="ECO:0000256" key="2">
    <source>
        <dbReference type="ARBA" id="ARBA00023125"/>
    </source>
</evidence>
<organism evidence="7 8">
    <name type="scientific">Cryobacterium glucosi</name>
    <dbReference type="NCBI Taxonomy" id="1259175"/>
    <lineage>
        <taxon>Bacteria</taxon>
        <taxon>Bacillati</taxon>
        <taxon>Actinomycetota</taxon>
        <taxon>Actinomycetes</taxon>
        <taxon>Micrococcales</taxon>
        <taxon>Microbacteriaceae</taxon>
        <taxon>Cryobacterium</taxon>
    </lineage>
</organism>
<dbReference type="PANTHER" id="PTHR30055">
    <property type="entry name" value="HTH-TYPE TRANSCRIPTIONAL REGULATOR RUTR"/>
    <property type="match status" value="1"/>
</dbReference>
<feature type="compositionally biased region" description="Low complexity" evidence="5">
    <location>
        <begin position="30"/>
        <end position="50"/>
    </location>
</feature>
<proteinExistence type="predicted"/>
<dbReference type="InterPro" id="IPR050109">
    <property type="entry name" value="HTH-type_TetR-like_transc_reg"/>
</dbReference>
<protein>
    <submittedName>
        <fullName evidence="7">TetR/AcrR family transcriptional regulator</fullName>
    </submittedName>
</protein>
<gene>
    <name evidence="7" type="ORF">E3O46_11710</name>
</gene>
<keyword evidence="1" id="KW-0805">Transcription regulation</keyword>
<keyword evidence="3" id="KW-0804">Transcription</keyword>
<evidence type="ECO:0000256" key="5">
    <source>
        <dbReference type="SAM" id="MobiDB-lite"/>
    </source>
</evidence>
<dbReference type="PRINTS" id="PR00455">
    <property type="entry name" value="HTHTETR"/>
</dbReference>
<evidence type="ECO:0000256" key="4">
    <source>
        <dbReference type="PROSITE-ProRule" id="PRU00335"/>
    </source>
</evidence>
<dbReference type="Proteomes" id="UP000297604">
    <property type="component" value="Unassembled WGS sequence"/>
</dbReference>
<evidence type="ECO:0000256" key="3">
    <source>
        <dbReference type="ARBA" id="ARBA00023163"/>
    </source>
</evidence>
<feature type="compositionally biased region" description="Basic and acidic residues" evidence="5">
    <location>
        <begin position="51"/>
        <end position="61"/>
    </location>
</feature>
<dbReference type="InterPro" id="IPR009057">
    <property type="entry name" value="Homeodomain-like_sf"/>
</dbReference>
<evidence type="ECO:0000313" key="8">
    <source>
        <dbReference type="Proteomes" id="UP000297604"/>
    </source>
</evidence>
<feature type="DNA-binding region" description="H-T-H motif" evidence="4">
    <location>
        <begin position="81"/>
        <end position="100"/>
    </location>
</feature>
<dbReference type="EMBL" id="SOFS01000023">
    <property type="protein sequence ID" value="TFC19669.1"/>
    <property type="molecule type" value="Genomic_DNA"/>
</dbReference>
<dbReference type="InterPro" id="IPR001647">
    <property type="entry name" value="HTH_TetR"/>
</dbReference>
<dbReference type="SUPFAM" id="SSF46689">
    <property type="entry name" value="Homeodomain-like"/>
    <property type="match status" value="1"/>
</dbReference>
<evidence type="ECO:0000259" key="6">
    <source>
        <dbReference type="PROSITE" id="PS50977"/>
    </source>
</evidence>
<evidence type="ECO:0000256" key="1">
    <source>
        <dbReference type="ARBA" id="ARBA00023015"/>
    </source>
</evidence>
<comment type="caution">
    <text evidence="7">The sequence shown here is derived from an EMBL/GenBank/DDBJ whole genome shotgun (WGS) entry which is preliminary data.</text>
</comment>
<feature type="domain" description="HTH tetR-type" evidence="6">
    <location>
        <begin position="58"/>
        <end position="118"/>
    </location>
</feature>
<feature type="region of interest" description="Disordered" evidence="5">
    <location>
        <begin position="1"/>
        <end position="61"/>
    </location>
</feature>
<dbReference type="PROSITE" id="PS50977">
    <property type="entry name" value="HTH_TETR_2"/>
    <property type="match status" value="1"/>
</dbReference>
<evidence type="ECO:0000313" key="7">
    <source>
        <dbReference type="EMBL" id="TFC19669.1"/>
    </source>
</evidence>
<keyword evidence="2 4" id="KW-0238">DNA-binding</keyword>
<name>A0ABY2IN65_9MICO</name>
<dbReference type="PANTHER" id="PTHR30055:SF234">
    <property type="entry name" value="HTH-TYPE TRANSCRIPTIONAL REGULATOR BETI"/>
    <property type="match status" value="1"/>
</dbReference>
<dbReference type="Gene3D" id="1.10.357.10">
    <property type="entry name" value="Tetracycline Repressor, domain 2"/>
    <property type="match status" value="1"/>
</dbReference>